<evidence type="ECO:0000256" key="1">
    <source>
        <dbReference type="SAM" id="MobiDB-lite"/>
    </source>
</evidence>
<sequence>MSSHGLPSENGRIFTSDGSELVCKTRNFKSDWVMTDLVSDQMDCLSFPFLELIPCALFHPLSVCFSLVSAKVRFRLDCGAHSLAVAVDDHDYEVVFTGLPAAKLYPAATVHKNGPYAIGSASSPTPTIPSDRICLESDPDHPESGATDDGGGTGGDAAALVAPTVAWTQGLAGSQPIKWDRTRLDPKILRPVLPRLGGLSNLAKDRDGAVWGSALGAAGWTEGRHCWMVSMPPLATKLLESGCQVMAGVCRPSDFDAGVPCAGFGWGVSSEGTVFQPLGRGP</sequence>
<protein>
    <submittedName>
        <fullName evidence="2">Uncharacterized protein</fullName>
    </submittedName>
</protein>
<comment type="caution">
    <text evidence="2">The sequence shown here is derived from an EMBL/GenBank/DDBJ whole genome shotgun (WGS) entry which is preliminary data.</text>
</comment>
<evidence type="ECO:0000313" key="3">
    <source>
        <dbReference type="Proteomes" id="UP001141327"/>
    </source>
</evidence>
<feature type="compositionally biased region" description="Basic and acidic residues" evidence="1">
    <location>
        <begin position="133"/>
        <end position="143"/>
    </location>
</feature>
<proteinExistence type="predicted"/>
<keyword evidence="3" id="KW-1185">Reference proteome</keyword>
<evidence type="ECO:0000313" key="2">
    <source>
        <dbReference type="EMBL" id="KAJ4454027.1"/>
    </source>
</evidence>
<name>A0ABQ8U6S0_9EUKA</name>
<organism evidence="2 3">
    <name type="scientific">Paratrimastix pyriformis</name>
    <dbReference type="NCBI Taxonomy" id="342808"/>
    <lineage>
        <taxon>Eukaryota</taxon>
        <taxon>Metamonada</taxon>
        <taxon>Preaxostyla</taxon>
        <taxon>Paratrimastigidae</taxon>
        <taxon>Paratrimastix</taxon>
    </lineage>
</organism>
<dbReference type="Proteomes" id="UP001141327">
    <property type="component" value="Unassembled WGS sequence"/>
</dbReference>
<feature type="region of interest" description="Disordered" evidence="1">
    <location>
        <begin position="120"/>
        <end position="155"/>
    </location>
</feature>
<gene>
    <name evidence="2" type="ORF">PAPYR_11364</name>
</gene>
<accession>A0ABQ8U6S0</accession>
<dbReference type="EMBL" id="JAPMOS010000192">
    <property type="protein sequence ID" value="KAJ4454027.1"/>
    <property type="molecule type" value="Genomic_DNA"/>
</dbReference>
<reference evidence="2" key="1">
    <citation type="journal article" date="2022" name="bioRxiv">
        <title>Genomics of Preaxostyla Flagellates Illuminates Evolutionary Transitions and the Path Towards Mitochondrial Loss.</title>
        <authorList>
            <person name="Novak L.V.F."/>
            <person name="Treitli S.C."/>
            <person name="Pyrih J."/>
            <person name="Halakuc P."/>
            <person name="Pipaliya S.V."/>
            <person name="Vacek V."/>
            <person name="Brzon O."/>
            <person name="Soukal P."/>
            <person name="Eme L."/>
            <person name="Dacks J.B."/>
            <person name="Karnkowska A."/>
            <person name="Elias M."/>
            <person name="Hampl V."/>
        </authorList>
    </citation>
    <scope>NUCLEOTIDE SEQUENCE</scope>
    <source>
        <strain evidence="2">RCP-MX</strain>
    </source>
</reference>